<protein>
    <submittedName>
        <fullName evidence="5">LacI family transcriptional regulator</fullName>
    </submittedName>
</protein>
<feature type="domain" description="HTH lacI-type" evidence="4">
    <location>
        <begin position="3"/>
        <end position="57"/>
    </location>
</feature>
<evidence type="ECO:0000256" key="1">
    <source>
        <dbReference type="ARBA" id="ARBA00023015"/>
    </source>
</evidence>
<dbReference type="InterPro" id="IPR046335">
    <property type="entry name" value="LacI/GalR-like_sensor"/>
</dbReference>
<dbReference type="SMART" id="SM00354">
    <property type="entry name" value="HTH_LACI"/>
    <property type="match status" value="1"/>
</dbReference>
<dbReference type="OrthoDB" id="37081at2"/>
<dbReference type="PANTHER" id="PTHR30146">
    <property type="entry name" value="LACI-RELATED TRANSCRIPTIONAL REPRESSOR"/>
    <property type="match status" value="1"/>
</dbReference>
<dbReference type="PANTHER" id="PTHR30146:SF109">
    <property type="entry name" value="HTH-TYPE TRANSCRIPTIONAL REGULATOR GALS"/>
    <property type="match status" value="1"/>
</dbReference>
<evidence type="ECO:0000256" key="3">
    <source>
        <dbReference type="ARBA" id="ARBA00023163"/>
    </source>
</evidence>
<dbReference type="GO" id="GO:0000976">
    <property type="term" value="F:transcription cis-regulatory region binding"/>
    <property type="evidence" value="ECO:0007669"/>
    <property type="project" value="TreeGrafter"/>
</dbReference>
<keyword evidence="3" id="KW-0804">Transcription</keyword>
<evidence type="ECO:0000313" key="6">
    <source>
        <dbReference type="Proteomes" id="UP000295764"/>
    </source>
</evidence>
<dbReference type="Gene3D" id="1.10.260.40">
    <property type="entry name" value="lambda repressor-like DNA-binding domains"/>
    <property type="match status" value="1"/>
</dbReference>
<dbReference type="RefSeq" id="WP_133518907.1">
    <property type="nucleotide sequence ID" value="NZ_SNVW01000002.1"/>
</dbReference>
<keyword evidence="1" id="KW-0805">Transcription regulation</keyword>
<dbReference type="EMBL" id="SNVW01000002">
    <property type="protein sequence ID" value="TDN45990.1"/>
    <property type="molecule type" value="Genomic_DNA"/>
</dbReference>
<keyword evidence="2" id="KW-0238">DNA-binding</keyword>
<dbReference type="InterPro" id="IPR000843">
    <property type="entry name" value="HTH_LacI"/>
</dbReference>
<dbReference type="Pfam" id="PF13377">
    <property type="entry name" value="Peripla_BP_3"/>
    <property type="match status" value="1"/>
</dbReference>
<dbReference type="SUPFAM" id="SSF47413">
    <property type="entry name" value="lambda repressor-like DNA-binding domains"/>
    <property type="match status" value="1"/>
</dbReference>
<dbReference type="PROSITE" id="PS00356">
    <property type="entry name" value="HTH_LACI_1"/>
    <property type="match status" value="1"/>
</dbReference>
<evidence type="ECO:0000313" key="5">
    <source>
        <dbReference type="EMBL" id="TDN45990.1"/>
    </source>
</evidence>
<dbReference type="InterPro" id="IPR028082">
    <property type="entry name" value="Peripla_BP_I"/>
</dbReference>
<sequence>MAVSVRDVAALAGVSLGTVSNVLNRPDKVAPGTVERVQSAIAQLGFVRNDSARQLRAGRSSTVGLIVLDGGNPFFTDVARGAEDAAMQKGLAVLVGNSDESVDREHTYVDLFEERRVAGLLISPAGDDLTRLARLRDQGTAVVLVDRRADDEHFASVSVDDVAGGHIAVSHLAAIGRRRIAFVGGPFGIRQVTDRHAGAVAAAAAAGLELEVLTTSSLSVLEGRRIGEELQARPAADRPDAVFAANDLLAVGLEQAFIMRGSIRVPDEIAIVGYDDIAFAEAAVVPLTSVRQPAQDLGRRAIELLLAQVEEGHDVETLHVEFTPELVVRQSTVAEPPAVER</sequence>
<evidence type="ECO:0000259" key="4">
    <source>
        <dbReference type="PROSITE" id="PS50932"/>
    </source>
</evidence>
<dbReference type="Pfam" id="PF00356">
    <property type="entry name" value="LacI"/>
    <property type="match status" value="1"/>
</dbReference>
<dbReference type="AlphaFoldDB" id="A0A4R6DMC2"/>
<name>A0A4R6DMC2_9MICO</name>
<evidence type="ECO:0000256" key="2">
    <source>
        <dbReference type="ARBA" id="ARBA00023125"/>
    </source>
</evidence>
<comment type="caution">
    <text evidence="5">The sequence shown here is derived from an EMBL/GenBank/DDBJ whole genome shotgun (WGS) entry which is preliminary data.</text>
</comment>
<dbReference type="CDD" id="cd01392">
    <property type="entry name" value="HTH_LacI"/>
    <property type="match status" value="1"/>
</dbReference>
<dbReference type="GO" id="GO:0003700">
    <property type="term" value="F:DNA-binding transcription factor activity"/>
    <property type="evidence" value="ECO:0007669"/>
    <property type="project" value="TreeGrafter"/>
</dbReference>
<dbReference type="PROSITE" id="PS50932">
    <property type="entry name" value="HTH_LACI_2"/>
    <property type="match status" value="1"/>
</dbReference>
<reference evidence="5 6" key="1">
    <citation type="submission" date="2019-03" db="EMBL/GenBank/DDBJ databases">
        <title>Genomic analyses of the natural microbiome of Caenorhabditis elegans.</title>
        <authorList>
            <person name="Samuel B."/>
        </authorList>
    </citation>
    <scope>NUCLEOTIDE SEQUENCE [LARGE SCALE GENOMIC DNA]</scope>
    <source>
        <strain evidence="5 6">JUb65</strain>
    </source>
</reference>
<dbReference type="Proteomes" id="UP000295764">
    <property type="component" value="Unassembled WGS sequence"/>
</dbReference>
<dbReference type="Gene3D" id="3.40.50.2300">
    <property type="match status" value="2"/>
</dbReference>
<dbReference type="SUPFAM" id="SSF53822">
    <property type="entry name" value="Periplasmic binding protein-like I"/>
    <property type="match status" value="1"/>
</dbReference>
<dbReference type="InterPro" id="IPR010982">
    <property type="entry name" value="Lambda_DNA-bd_dom_sf"/>
</dbReference>
<gene>
    <name evidence="5" type="ORF">EDF64_102408</name>
</gene>
<organism evidence="5 6">
    <name type="scientific">Curtobacterium flaccumfaciens</name>
    <dbReference type="NCBI Taxonomy" id="2035"/>
    <lineage>
        <taxon>Bacteria</taxon>
        <taxon>Bacillati</taxon>
        <taxon>Actinomycetota</taxon>
        <taxon>Actinomycetes</taxon>
        <taxon>Micrococcales</taxon>
        <taxon>Microbacteriaceae</taxon>
        <taxon>Curtobacterium</taxon>
    </lineage>
</organism>
<proteinExistence type="predicted"/>
<accession>A0A4R6DMC2</accession>